<feature type="transmembrane region" description="Helical" evidence="1">
    <location>
        <begin position="132"/>
        <end position="153"/>
    </location>
</feature>
<feature type="transmembrane region" description="Helical" evidence="1">
    <location>
        <begin position="160"/>
        <end position="181"/>
    </location>
</feature>
<keyword evidence="3" id="KW-1185">Reference proteome</keyword>
<proteinExistence type="predicted"/>
<dbReference type="EMBL" id="CP036287">
    <property type="protein sequence ID" value="QDU67093.1"/>
    <property type="molecule type" value="Genomic_DNA"/>
</dbReference>
<feature type="transmembrane region" description="Helical" evidence="1">
    <location>
        <begin position="248"/>
        <end position="268"/>
    </location>
</feature>
<evidence type="ECO:0000313" key="3">
    <source>
        <dbReference type="Proteomes" id="UP000316921"/>
    </source>
</evidence>
<feature type="transmembrane region" description="Helical" evidence="1">
    <location>
        <begin position="487"/>
        <end position="508"/>
    </location>
</feature>
<name>A0A518BJH3_9BACT</name>
<keyword evidence="1" id="KW-0472">Membrane</keyword>
<organism evidence="2 3">
    <name type="scientific">Engelhardtia mirabilis</name>
    <dbReference type="NCBI Taxonomy" id="2528011"/>
    <lineage>
        <taxon>Bacteria</taxon>
        <taxon>Pseudomonadati</taxon>
        <taxon>Planctomycetota</taxon>
        <taxon>Planctomycetia</taxon>
        <taxon>Planctomycetia incertae sedis</taxon>
        <taxon>Engelhardtia</taxon>
    </lineage>
</organism>
<feature type="transmembrane region" description="Helical" evidence="1">
    <location>
        <begin position="432"/>
        <end position="453"/>
    </location>
</feature>
<protein>
    <recommendedName>
        <fullName evidence="4">Bacterial membrane protein YfhO</fullName>
    </recommendedName>
</protein>
<gene>
    <name evidence="2" type="ORF">Pla133_21710</name>
</gene>
<keyword evidence="1" id="KW-0812">Transmembrane</keyword>
<feature type="transmembrane region" description="Helical" evidence="1">
    <location>
        <begin position="341"/>
        <end position="359"/>
    </location>
</feature>
<sequence length="803" mass="84670">MSDHAAAPDPEQRRLPTGLRLALLLVAPLLLIGPSLLPGYRFLPQAPVVYPPLSLEYPEAAARARVGLNYWTGDRIFPVLYDQLEFRERVFAGRSLLWDDDQSLGLPLLGNAIHGPFYPPNLLALIAPPDRAAGPLAILSLLLAGAGLWALLARLGTSEAACAVGAIALQTTGWGVANLHYGMKVDAALWLPWCLWAVEGLRARRAPSGPLLAGFIACSFLAGFPPIAAFVLAATGLAAIVRLRSARAWAGFAGACALGLALALPQLVPSAAASADSYRTVKDAEAIAAEAAPPATSLGLVVPQLFGKPTELAPPFGPVAAWWLSDNDEWERAQTSVPLEWDPFAGVVTVLLALAGVVCGGRRAIAPAALVLLAFGWAQAWPGFELLYRIPGLGGGAPTRAMAVAWIGWAWLAAVGVDGLRSSAGRRASSALGLVGVGALALGAAFMNGDALIQAQEQRWSAAHGTPLEEVRQVLPPLESAATAERLSTGFVVTGLAALLLAGSSVIAGRRRSHGPLLAAAGLVLLFEAVTVSSPHVQRRDLGGVPLVPESEAMGAVLDAAGDGRVLRYDPSPSGLEDVVDLARPNMVALYGGRDASAYVAFTPKGAVDFFAGVDPATRVRSGVGRLPSLDLVDHERLDAARITCILAREPIEHPRLELSYWLEGFAVHRRLGAAPDAWAVDGGDELAAPYQAIEVERRDGTWRVAKVAYFAIASIVHTNGTRRSSRWSDGWPRTIGGPGADPSGLVKLHEWSDPGPLGFTYTPPYWRRALAAAALAFLLLVAWSTVERVLALNHATSRPLQR</sequence>
<dbReference type="AlphaFoldDB" id="A0A518BJH3"/>
<feature type="transmembrane region" description="Helical" evidence="1">
    <location>
        <begin position="21"/>
        <end position="43"/>
    </location>
</feature>
<reference evidence="2 3" key="1">
    <citation type="submission" date="2019-02" db="EMBL/GenBank/DDBJ databases">
        <title>Deep-cultivation of Planctomycetes and their phenomic and genomic characterization uncovers novel biology.</title>
        <authorList>
            <person name="Wiegand S."/>
            <person name="Jogler M."/>
            <person name="Boedeker C."/>
            <person name="Pinto D."/>
            <person name="Vollmers J."/>
            <person name="Rivas-Marin E."/>
            <person name="Kohn T."/>
            <person name="Peeters S.H."/>
            <person name="Heuer A."/>
            <person name="Rast P."/>
            <person name="Oberbeckmann S."/>
            <person name="Bunk B."/>
            <person name="Jeske O."/>
            <person name="Meyerdierks A."/>
            <person name="Storesund J.E."/>
            <person name="Kallscheuer N."/>
            <person name="Luecker S."/>
            <person name="Lage O.M."/>
            <person name="Pohl T."/>
            <person name="Merkel B.J."/>
            <person name="Hornburger P."/>
            <person name="Mueller R.-W."/>
            <person name="Bruemmer F."/>
            <person name="Labrenz M."/>
            <person name="Spormann A.M."/>
            <person name="Op den Camp H."/>
            <person name="Overmann J."/>
            <person name="Amann R."/>
            <person name="Jetten M.S.M."/>
            <person name="Mascher T."/>
            <person name="Medema M.H."/>
            <person name="Devos D.P."/>
            <person name="Kaster A.-K."/>
            <person name="Ovreas L."/>
            <person name="Rohde M."/>
            <person name="Galperin M.Y."/>
            <person name="Jogler C."/>
        </authorList>
    </citation>
    <scope>NUCLEOTIDE SEQUENCE [LARGE SCALE GENOMIC DNA]</scope>
    <source>
        <strain evidence="2 3">Pla133</strain>
    </source>
</reference>
<feature type="transmembrane region" description="Helical" evidence="1">
    <location>
        <begin position="364"/>
        <end position="381"/>
    </location>
</feature>
<keyword evidence="1" id="KW-1133">Transmembrane helix</keyword>
<evidence type="ECO:0008006" key="4">
    <source>
        <dbReference type="Google" id="ProtNLM"/>
    </source>
</evidence>
<evidence type="ECO:0000313" key="2">
    <source>
        <dbReference type="EMBL" id="QDU67093.1"/>
    </source>
</evidence>
<feature type="transmembrane region" description="Helical" evidence="1">
    <location>
        <begin position="211"/>
        <end position="241"/>
    </location>
</feature>
<dbReference type="Proteomes" id="UP000316921">
    <property type="component" value="Chromosome"/>
</dbReference>
<dbReference type="RefSeq" id="WP_145064951.1">
    <property type="nucleotide sequence ID" value="NZ_CP036287.1"/>
</dbReference>
<dbReference type="KEGG" id="pbap:Pla133_21710"/>
<feature type="transmembrane region" description="Helical" evidence="1">
    <location>
        <begin position="401"/>
        <end position="420"/>
    </location>
</feature>
<evidence type="ECO:0000256" key="1">
    <source>
        <dbReference type="SAM" id="Phobius"/>
    </source>
</evidence>
<accession>A0A518BJH3</accession>
<feature type="transmembrane region" description="Helical" evidence="1">
    <location>
        <begin position="770"/>
        <end position="787"/>
    </location>
</feature>